<keyword evidence="2" id="KW-0547">Nucleotide-binding</keyword>
<feature type="domain" description="PhoH-like protein" evidence="5">
    <location>
        <begin position="31"/>
        <end position="231"/>
    </location>
</feature>
<gene>
    <name evidence="6" type="ORF">H8F01_00265</name>
</gene>
<evidence type="ECO:0000313" key="6">
    <source>
        <dbReference type="EMBL" id="QNK01649.1"/>
    </source>
</evidence>
<dbReference type="InterPro" id="IPR027417">
    <property type="entry name" value="P-loop_NTPase"/>
</dbReference>
<dbReference type="PANTHER" id="PTHR30473:SF3">
    <property type="entry name" value="PROTEIN PHOH"/>
    <property type="match status" value="1"/>
</dbReference>
<name>A0A7G8Q4E1_9GAMM</name>
<dbReference type="Gene3D" id="3.40.50.300">
    <property type="entry name" value="P-loop containing nucleotide triphosphate hydrolases"/>
    <property type="match status" value="1"/>
</dbReference>
<protein>
    <submittedName>
        <fullName evidence="6">PhoH family protein</fullName>
    </submittedName>
</protein>
<feature type="region of interest" description="Disordered" evidence="4">
    <location>
        <begin position="1"/>
        <end position="22"/>
    </location>
</feature>
<evidence type="ECO:0000256" key="1">
    <source>
        <dbReference type="ARBA" id="ARBA00010393"/>
    </source>
</evidence>
<dbReference type="PANTHER" id="PTHR30473">
    <property type="entry name" value="PROTEIN PHOH"/>
    <property type="match status" value="1"/>
</dbReference>
<dbReference type="EMBL" id="CP060412">
    <property type="protein sequence ID" value="QNK01649.1"/>
    <property type="molecule type" value="Genomic_DNA"/>
</dbReference>
<proteinExistence type="inferred from homology"/>
<keyword evidence="7" id="KW-1185">Reference proteome</keyword>
<evidence type="ECO:0000256" key="3">
    <source>
        <dbReference type="ARBA" id="ARBA00022840"/>
    </source>
</evidence>
<evidence type="ECO:0000313" key="7">
    <source>
        <dbReference type="Proteomes" id="UP000515873"/>
    </source>
</evidence>
<dbReference type="SUPFAM" id="SSF52540">
    <property type="entry name" value="P-loop containing nucleoside triphosphate hydrolases"/>
    <property type="match status" value="1"/>
</dbReference>
<reference evidence="6 7" key="1">
    <citation type="submission" date="2020-08" db="EMBL/GenBank/DDBJ databases">
        <title>Dyella sp. G9 isolated from forest soil.</title>
        <authorList>
            <person name="Fu J."/>
            <person name="Qiu L."/>
        </authorList>
    </citation>
    <scope>NUCLEOTIDE SEQUENCE [LARGE SCALE GENOMIC DNA]</scope>
    <source>
        <strain evidence="6 7">G9</strain>
    </source>
</reference>
<dbReference type="GO" id="GO:0005829">
    <property type="term" value="C:cytosol"/>
    <property type="evidence" value="ECO:0007669"/>
    <property type="project" value="TreeGrafter"/>
</dbReference>
<dbReference type="InterPro" id="IPR003714">
    <property type="entry name" value="PhoH"/>
</dbReference>
<keyword evidence="3" id="KW-0067">ATP-binding</keyword>
<dbReference type="Proteomes" id="UP000515873">
    <property type="component" value="Chromosome"/>
</dbReference>
<organism evidence="6 7">
    <name type="scientific">Dyella telluris</name>
    <dbReference type="NCBI Taxonomy" id="2763498"/>
    <lineage>
        <taxon>Bacteria</taxon>
        <taxon>Pseudomonadati</taxon>
        <taxon>Pseudomonadota</taxon>
        <taxon>Gammaproteobacteria</taxon>
        <taxon>Lysobacterales</taxon>
        <taxon>Rhodanobacteraceae</taxon>
        <taxon>Dyella</taxon>
    </lineage>
</organism>
<dbReference type="Pfam" id="PF02562">
    <property type="entry name" value="PhoH"/>
    <property type="match status" value="1"/>
</dbReference>
<comment type="similarity">
    <text evidence="1">Belongs to the PhoH family.</text>
</comment>
<dbReference type="InterPro" id="IPR051451">
    <property type="entry name" value="PhoH2-like"/>
</dbReference>
<dbReference type="GO" id="GO:0005524">
    <property type="term" value="F:ATP binding"/>
    <property type="evidence" value="ECO:0007669"/>
    <property type="project" value="UniProtKB-KW"/>
</dbReference>
<accession>A0A7G8Q4E1</accession>
<dbReference type="KEGG" id="dtl:H8F01_00265"/>
<dbReference type="RefSeq" id="WP_187057108.1">
    <property type="nucleotide sequence ID" value="NZ_CP060412.1"/>
</dbReference>
<evidence type="ECO:0000256" key="4">
    <source>
        <dbReference type="SAM" id="MobiDB-lite"/>
    </source>
</evidence>
<dbReference type="AlphaFoldDB" id="A0A7G8Q4E1"/>
<evidence type="ECO:0000256" key="2">
    <source>
        <dbReference type="ARBA" id="ARBA00022741"/>
    </source>
</evidence>
<sequence>MERENRERTGKERVGSERHRGEEDYGYVKEVVPKNEVQGHYLISMESNQLTFGIGPAGTGKTYVCTAHAANLLLQRKIQKIIVTRPAVEAGKGLGFLPGTIHEKFEPYFAPFRHILSSVLGARHLENLQRLEKVEIQPLEYIRGLTFDNCFVILDEAQNVTPEQMKLFLTRIGENSTVVINGDITQKDIPGESGLKDAMERLKGLKGVKVIEFTEDDVVRSGLVKEILRRYRDPATK</sequence>
<evidence type="ECO:0000259" key="5">
    <source>
        <dbReference type="Pfam" id="PF02562"/>
    </source>
</evidence>